<dbReference type="VEuPathDB" id="TrichDB:TVAG_316170"/>
<accession>A2FAX5</accession>
<gene>
    <name evidence="2" type="ORF">TVAG_316170</name>
</gene>
<evidence type="ECO:0000313" key="2">
    <source>
        <dbReference type="EMBL" id="EAX97952.1"/>
    </source>
</evidence>
<dbReference type="KEGG" id="tva:4755742"/>
<keyword evidence="3" id="KW-1185">Reference proteome</keyword>
<evidence type="ECO:0000256" key="1">
    <source>
        <dbReference type="SAM" id="MobiDB-lite"/>
    </source>
</evidence>
<protein>
    <submittedName>
        <fullName evidence="2">Uncharacterized protein</fullName>
    </submittedName>
</protein>
<reference evidence="2" key="1">
    <citation type="submission" date="2006-10" db="EMBL/GenBank/DDBJ databases">
        <authorList>
            <person name="Amadeo P."/>
            <person name="Zhao Q."/>
            <person name="Wortman J."/>
            <person name="Fraser-Liggett C."/>
            <person name="Carlton J."/>
        </authorList>
    </citation>
    <scope>NUCLEOTIDE SEQUENCE</scope>
    <source>
        <strain evidence="2">G3</strain>
    </source>
</reference>
<dbReference type="AlphaFoldDB" id="A2FAX5"/>
<evidence type="ECO:0000313" key="3">
    <source>
        <dbReference type="Proteomes" id="UP000001542"/>
    </source>
</evidence>
<sequence length="277" mass="31402">MYSAVPKLADIYATPKPELPDDDLTFLRSMIEKPEPPPDPIDFNFLKNELAKRRPAPVPKPKGIELIEPQTKPSKHIPKYLTTGKTSAFSKRTESRPTTTFKERDEQPQPPKPEIKKESATNSPPSNNNQSIAPLALENTVEHVERKAIKKPKKYYGYRYIGDLDGEIGVLSAKIDVDKEKDRNIAEDFAELPYLTNTYKKPAPPVVKQKRVKPRDLFSISISPDSKEAAKQRNQSKLELEQQIIKSLDPVEGDTQLYLQTETGKLLPIVVSRLKDY</sequence>
<dbReference type="Proteomes" id="UP000001542">
    <property type="component" value="Unassembled WGS sequence"/>
</dbReference>
<organism evidence="2 3">
    <name type="scientific">Trichomonas vaginalis (strain ATCC PRA-98 / G3)</name>
    <dbReference type="NCBI Taxonomy" id="412133"/>
    <lineage>
        <taxon>Eukaryota</taxon>
        <taxon>Metamonada</taxon>
        <taxon>Parabasalia</taxon>
        <taxon>Trichomonadida</taxon>
        <taxon>Trichomonadidae</taxon>
        <taxon>Trichomonas</taxon>
    </lineage>
</organism>
<dbReference type="InParanoid" id="A2FAX5"/>
<dbReference type="OrthoDB" id="10596911at2759"/>
<feature type="compositionally biased region" description="Basic and acidic residues" evidence="1">
    <location>
        <begin position="91"/>
        <end position="119"/>
    </location>
</feature>
<name>A2FAX5_TRIV3</name>
<reference evidence="2" key="2">
    <citation type="journal article" date="2007" name="Science">
        <title>Draft genome sequence of the sexually transmitted pathogen Trichomonas vaginalis.</title>
        <authorList>
            <person name="Carlton J.M."/>
            <person name="Hirt R.P."/>
            <person name="Silva J.C."/>
            <person name="Delcher A.L."/>
            <person name="Schatz M."/>
            <person name="Zhao Q."/>
            <person name="Wortman J.R."/>
            <person name="Bidwell S.L."/>
            <person name="Alsmark U.C.M."/>
            <person name="Besteiro S."/>
            <person name="Sicheritz-Ponten T."/>
            <person name="Noel C.J."/>
            <person name="Dacks J.B."/>
            <person name="Foster P.G."/>
            <person name="Simillion C."/>
            <person name="Van de Peer Y."/>
            <person name="Miranda-Saavedra D."/>
            <person name="Barton G.J."/>
            <person name="Westrop G.D."/>
            <person name="Mueller S."/>
            <person name="Dessi D."/>
            <person name="Fiori P.L."/>
            <person name="Ren Q."/>
            <person name="Paulsen I."/>
            <person name="Zhang H."/>
            <person name="Bastida-Corcuera F.D."/>
            <person name="Simoes-Barbosa A."/>
            <person name="Brown M.T."/>
            <person name="Hayes R.D."/>
            <person name="Mukherjee M."/>
            <person name="Okumura C.Y."/>
            <person name="Schneider R."/>
            <person name="Smith A.J."/>
            <person name="Vanacova S."/>
            <person name="Villalvazo M."/>
            <person name="Haas B.J."/>
            <person name="Pertea M."/>
            <person name="Feldblyum T.V."/>
            <person name="Utterback T.R."/>
            <person name="Shu C.L."/>
            <person name="Osoegawa K."/>
            <person name="de Jong P.J."/>
            <person name="Hrdy I."/>
            <person name="Horvathova L."/>
            <person name="Zubacova Z."/>
            <person name="Dolezal P."/>
            <person name="Malik S.B."/>
            <person name="Logsdon J.M. Jr."/>
            <person name="Henze K."/>
            <person name="Gupta A."/>
            <person name="Wang C.C."/>
            <person name="Dunne R.L."/>
            <person name="Upcroft J.A."/>
            <person name="Upcroft P."/>
            <person name="White O."/>
            <person name="Salzberg S.L."/>
            <person name="Tang P."/>
            <person name="Chiu C.-H."/>
            <person name="Lee Y.-S."/>
            <person name="Embley T.M."/>
            <person name="Coombs G.H."/>
            <person name="Mottram J.C."/>
            <person name="Tachezy J."/>
            <person name="Fraser-Liggett C.M."/>
            <person name="Johnson P.J."/>
        </authorList>
    </citation>
    <scope>NUCLEOTIDE SEQUENCE [LARGE SCALE GENOMIC DNA]</scope>
    <source>
        <strain evidence="2">G3</strain>
    </source>
</reference>
<dbReference type="VEuPathDB" id="TrichDB:TVAGG3_0888400"/>
<dbReference type="RefSeq" id="XP_001310882.1">
    <property type="nucleotide sequence ID" value="XM_001310881.1"/>
</dbReference>
<dbReference type="EMBL" id="DS113694">
    <property type="protein sequence ID" value="EAX97952.1"/>
    <property type="molecule type" value="Genomic_DNA"/>
</dbReference>
<feature type="region of interest" description="Disordered" evidence="1">
    <location>
        <begin position="52"/>
        <end position="137"/>
    </location>
</feature>
<proteinExistence type="predicted"/>
<feature type="compositionally biased region" description="Polar residues" evidence="1">
    <location>
        <begin position="120"/>
        <end position="132"/>
    </location>
</feature>